<gene>
    <name evidence="8" type="ORF">Anas_07996</name>
</gene>
<protein>
    <submittedName>
        <fullName evidence="8">P3 protein</fullName>
    </submittedName>
</protein>
<keyword evidence="4" id="KW-0769">Symport</keyword>
<name>A0A5N5T096_9CRUS</name>
<keyword evidence="5 7" id="KW-1133">Transmembrane helix</keyword>
<dbReference type="Gene3D" id="1.20.1530.20">
    <property type="match status" value="1"/>
</dbReference>
<dbReference type="GO" id="GO:0016020">
    <property type="term" value="C:membrane"/>
    <property type="evidence" value="ECO:0007669"/>
    <property type="project" value="UniProtKB-SubCell"/>
</dbReference>
<feature type="transmembrane region" description="Helical" evidence="7">
    <location>
        <begin position="126"/>
        <end position="148"/>
    </location>
</feature>
<feature type="transmembrane region" description="Helical" evidence="7">
    <location>
        <begin position="61"/>
        <end position="86"/>
    </location>
</feature>
<keyword evidence="3 7" id="KW-0812">Transmembrane</keyword>
<feature type="transmembrane region" description="Helical" evidence="7">
    <location>
        <begin position="196"/>
        <end position="213"/>
    </location>
</feature>
<organism evidence="8 9">
    <name type="scientific">Armadillidium nasatum</name>
    <dbReference type="NCBI Taxonomy" id="96803"/>
    <lineage>
        <taxon>Eukaryota</taxon>
        <taxon>Metazoa</taxon>
        <taxon>Ecdysozoa</taxon>
        <taxon>Arthropoda</taxon>
        <taxon>Crustacea</taxon>
        <taxon>Multicrustacea</taxon>
        <taxon>Malacostraca</taxon>
        <taxon>Eumalacostraca</taxon>
        <taxon>Peracarida</taxon>
        <taxon>Isopoda</taxon>
        <taxon>Oniscidea</taxon>
        <taxon>Crinocheta</taxon>
        <taxon>Armadillidiidae</taxon>
        <taxon>Armadillidium</taxon>
    </lineage>
</organism>
<evidence type="ECO:0000256" key="4">
    <source>
        <dbReference type="ARBA" id="ARBA00022847"/>
    </source>
</evidence>
<dbReference type="Pfam" id="PF01758">
    <property type="entry name" value="SBF"/>
    <property type="match status" value="1"/>
</dbReference>
<keyword evidence="9" id="KW-1185">Reference proteome</keyword>
<feature type="transmembrane region" description="Helical" evidence="7">
    <location>
        <begin position="155"/>
        <end position="176"/>
    </location>
</feature>
<evidence type="ECO:0000313" key="9">
    <source>
        <dbReference type="Proteomes" id="UP000326759"/>
    </source>
</evidence>
<accession>A0A5N5T096</accession>
<feature type="transmembrane region" description="Helical" evidence="7">
    <location>
        <begin position="98"/>
        <end position="120"/>
    </location>
</feature>
<keyword evidence="6 7" id="KW-0472">Membrane</keyword>
<evidence type="ECO:0000256" key="3">
    <source>
        <dbReference type="ARBA" id="ARBA00022692"/>
    </source>
</evidence>
<dbReference type="Proteomes" id="UP000326759">
    <property type="component" value="Unassembled WGS sequence"/>
</dbReference>
<evidence type="ECO:0000256" key="2">
    <source>
        <dbReference type="ARBA" id="ARBA00006528"/>
    </source>
</evidence>
<evidence type="ECO:0000313" key="8">
    <source>
        <dbReference type="EMBL" id="KAB7499605.1"/>
    </source>
</evidence>
<dbReference type="PANTHER" id="PTHR10361:SF28">
    <property type="entry name" value="P3 PROTEIN-RELATED"/>
    <property type="match status" value="1"/>
</dbReference>
<sequence length="384" mass="42816">MIQSHRITSGDTNVSGDFLGFSKIKFFMSYGNSPDDEMLQKEEPVHEVSVKVHRKTTTLDIIFIHVVIGIVLIAYINMGCAIDLHIIKETLKRPVAPAIGLVSQYLFMPLMSFILGYFLFPARPDFWLGLFFTGCAPGGGGSNMWTYVLEGSLDLSITMTFLSTIFAFAALPLWVYALGPRIFADGYYGKLPYRNIAFLVFGLVVPCGIGLAIRRYFPRLADFLKKTLKPLSIAFIIFIMTFGVYAKFYLFYFFNWRVVLAGFCLPFFGFVFGGTVAVLMKRKWEDIVAISIETGVQNTGLAVGVINIALGKLSPLDDIAIVMPVAVATMTPIPLFICFIAKYIRSKINPKMSILDNKLDESSVAITDIKSLHDQNENSKAYIP</sequence>
<dbReference type="AlphaFoldDB" id="A0A5N5T096"/>
<dbReference type="GO" id="GO:0015293">
    <property type="term" value="F:symporter activity"/>
    <property type="evidence" value="ECO:0007669"/>
    <property type="project" value="UniProtKB-KW"/>
</dbReference>
<evidence type="ECO:0000256" key="7">
    <source>
        <dbReference type="SAM" id="Phobius"/>
    </source>
</evidence>
<feature type="transmembrane region" description="Helical" evidence="7">
    <location>
        <begin position="258"/>
        <end position="280"/>
    </location>
</feature>
<feature type="transmembrane region" description="Helical" evidence="7">
    <location>
        <begin position="233"/>
        <end position="252"/>
    </location>
</feature>
<evidence type="ECO:0000256" key="1">
    <source>
        <dbReference type="ARBA" id="ARBA00004141"/>
    </source>
</evidence>
<dbReference type="InterPro" id="IPR002657">
    <property type="entry name" value="BilAc:Na_symport/Acr3"/>
</dbReference>
<dbReference type="OrthoDB" id="203097at2759"/>
<evidence type="ECO:0000256" key="5">
    <source>
        <dbReference type="ARBA" id="ARBA00022989"/>
    </source>
</evidence>
<proteinExistence type="inferred from homology"/>
<dbReference type="InterPro" id="IPR004710">
    <property type="entry name" value="Bilac:Na_transpt"/>
</dbReference>
<comment type="caution">
    <text evidence="8">The sequence shown here is derived from an EMBL/GenBank/DDBJ whole genome shotgun (WGS) entry which is preliminary data.</text>
</comment>
<dbReference type="PANTHER" id="PTHR10361">
    <property type="entry name" value="SODIUM-BILE ACID COTRANSPORTER"/>
    <property type="match status" value="1"/>
</dbReference>
<evidence type="ECO:0000256" key="6">
    <source>
        <dbReference type="ARBA" id="ARBA00023136"/>
    </source>
</evidence>
<reference evidence="8 9" key="1">
    <citation type="journal article" date="2019" name="PLoS Biol.">
        <title>Sex chromosomes control vertical transmission of feminizing Wolbachia symbionts in an isopod.</title>
        <authorList>
            <person name="Becking T."/>
            <person name="Chebbi M.A."/>
            <person name="Giraud I."/>
            <person name="Moumen B."/>
            <person name="Laverre T."/>
            <person name="Caubet Y."/>
            <person name="Peccoud J."/>
            <person name="Gilbert C."/>
            <person name="Cordaux R."/>
        </authorList>
    </citation>
    <scope>NUCLEOTIDE SEQUENCE [LARGE SCALE GENOMIC DNA]</scope>
    <source>
        <strain evidence="8">ANa2</strain>
        <tissue evidence="8">Whole body excluding digestive tract and cuticle</tissue>
    </source>
</reference>
<feature type="transmembrane region" description="Helical" evidence="7">
    <location>
        <begin position="321"/>
        <end position="344"/>
    </location>
</feature>
<keyword evidence="4" id="KW-0813">Transport</keyword>
<dbReference type="InterPro" id="IPR038770">
    <property type="entry name" value="Na+/solute_symporter_sf"/>
</dbReference>
<comment type="similarity">
    <text evidence="2">Belongs to the bile acid:sodium symporter (BASS) (TC 2.A.28) family.</text>
</comment>
<comment type="subcellular location">
    <subcellularLocation>
        <location evidence="1">Membrane</location>
        <topology evidence="1">Multi-pass membrane protein</topology>
    </subcellularLocation>
</comment>
<dbReference type="EMBL" id="SEYY01017730">
    <property type="protein sequence ID" value="KAB7499605.1"/>
    <property type="molecule type" value="Genomic_DNA"/>
</dbReference>